<proteinExistence type="predicted"/>
<organism evidence="1">
    <name type="scientific">marine sediment metagenome</name>
    <dbReference type="NCBI Taxonomy" id="412755"/>
    <lineage>
        <taxon>unclassified sequences</taxon>
        <taxon>metagenomes</taxon>
        <taxon>ecological metagenomes</taxon>
    </lineage>
</organism>
<dbReference type="EMBL" id="BARS01011075">
    <property type="protein sequence ID" value="GAF99166.1"/>
    <property type="molecule type" value="Genomic_DNA"/>
</dbReference>
<comment type="caution">
    <text evidence="1">The sequence shown here is derived from an EMBL/GenBank/DDBJ whole genome shotgun (WGS) entry which is preliminary data.</text>
</comment>
<feature type="non-terminal residue" evidence="1">
    <location>
        <position position="1"/>
    </location>
</feature>
<evidence type="ECO:0008006" key="2">
    <source>
        <dbReference type="Google" id="ProtNLM"/>
    </source>
</evidence>
<name>X0UIP0_9ZZZZ</name>
<sequence>SGMFIHHGYGHFVFQASEMAAMEPVIAHELTHCLLAMLPIPAWLNEGTAVNMEQALAPRSVDPRRGIFSHRETAQKRTAFWNAETIQQFWSGKSFKRPDEGCSLSYELATEMTLLIAKDPQRYRAFMNSAHWKDAGQDAATQTLGYALEDVAAAVLGDGPWRPEPAKWIEGTELGQF</sequence>
<accession>X0UIP0</accession>
<dbReference type="AlphaFoldDB" id="X0UIP0"/>
<gene>
    <name evidence="1" type="ORF">S01H1_20284</name>
</gene>
<evidence type="ECO:0000313" key="1">
    <source>
        <dbReference type="EMBL" id="GAF99166.1"/>
    </source>
</evidence>
<reference evidence="1" key="1">
    <citation type="journal article" date="2014" name="Front. Microbiol.">
        <title>High frequency of phylogenetically diverse reductive dehalogenase-homologous genes in deep subseafloor sedimentary metagenomes.</title>
        <authorList>
            <person name="Kawai M."/>
            <person name="Futagami T."/>
            <person name="Toyoda A."/>
            <person name="Takaki Y."/>
            <person name="Nishi S."/>
            <person name="Hori S."/>
            <person name="Arai W."/>
            <person name="Tsubouchi T."/>
            <person name="Morono Y."/>
            <person name="Uchiyama I."/>
            <person name="Ito T."/>
            <person name="Fujiyama A."/>
            <person name="Inagaki F."/>
            <person name="Takami H."/>
        </authorList>
    </citation>
    <scope>NUCLEOTIDE SEQUENCE</scope>
    <source>
        <strain evidence="1">Expedition CK06-06</strain>
    </source>
</reference>
<protein>
    <recommendedName>
        <fullName evidence="2">Peptidase MA-like domain-containing protein</fullName>
    </recommendedName>
</protein>